<comment type="catalytic activity">
    <reaction evidence="1">
        <text>ATP + protein L-histidine = ADP + protein N-phospho-L-histidine.</text>
        <dbReference type="EC" id="2.7.13.3"/>
    </reaction>
</comment>
<dbReference type="RefSeq" id="WP_013630343.1">
    <property type="nucleotide sequence ID" value="NC_015174.1"/>
</dbReference>
<dbReference type="Pfam" id="PF00498">
    <property type="entry name" value="FHA"/>
    <property type="match status" value="1"/>
</dbReference>
<evidence type="ECO:0000256" key="6">
    <source>
        <dbReference type="ARBA" id="ARBA00022777"/>
    </source>
</evidence>
<dbReference type="EMBL" id="CP002546">
    <property type="protein sequence ID" value="ADY61626.1"/>
    <property type="molecule type" value="Genomic_DNA"/>
</dbReference>
<dbReference type="SUPFAM" id="SSF55781">
    <property type="entry name" value="GAF domain-like"/>
    <property type="match status" value="1"/>
</dbReference>
<dbReference type="EC" id="2.7.13.3" evidence="2"/>
<evidence type="ECO:0000256" key="4">
    <source>
        <dbReference type="ARBA" id="ARBA00022679"/>
    </source>
</evidence>
<dbReference type="InterPro" id="IPR003018">
    <property type="entry name" value="GAF"/>
</dbReference>
<dbReference type="InterPro" id="IPR005467">
    <property type="entry name" value="His_kinase_dom"/>
</dbReference>
<evidence type="ECO:0000256" key="8">
    <source>
        <dbReference type="ARBA" id="ARBA00023012"/>
    </source>
</evidence>
<dbReference type="GO" id="GO:0000155">
    <property type="term" value="F:phosphorelay sensor kinase activity"/>
    <property type="evidence" value="ECO:0007669"/>
    <property type="project" value="InterPro"/>
</dbReference>
<evidence type="ECO:0000256" key="7">
    <source>
        <dbReference type="ARBA" id="ARBA00022840"/>
    </source>
</evidence>
<dbReference type="PANTHER" id="PTHR43065:SF10">
    <property type="entry name" value="PEROXIDE STRESS-ACTIVATED HISTIDINE KINASE MAK3"/>
    <property type="match status" value="1"/>
</dbReference>
<dbReference type="InterPro" id="IPR008984">
    <property type="entry name" value="SMAD_FHA_dom_sf"/>
</dbReference>
<proteinExistence type="predicted"/>
<keyword evidence="3" id="KW-0597">Phosphoprotein</keyword>
<dbReference type="SMART" id="SM00240">
    <property type="entry name" value="FHA"/>
    <property type="match status" value="1"/>
</dbReference>
<evidence type="ECO:0000259" key="10">
    <source>
        <dbReference type="PROSITE" id="PS50006"/>
    </source>
</evidence>
<dbReference type="GO" id="GO:0005524">
    <property type="term" value="F:ATP binding"/>
    <property type="evidence" value="ECO:0007669"/>
    <property type="project" value="UniProtKB-KW"/>
</dbReference>
<protein>
    <recommendedName>
        <fullName evidence="2">histidine kinase</fullName>
        <ecNumber evidence="2">2.7.13.3</ecNumber>
    </recommendedName>
</protein>
<dbReference type="SUPFAM" id="SSF55874">
    <property type="entry name" value="ATPase domain of HSP90 chaperone/DNA topoisomerase II/histidine kinase"/>
    <property type="match status" value="1"/>
</dbReference>
<dbReference type="KEGG" id="pbs:Plabr_4049"/>
<accession>F0SGM1</accession>
<evidence type="ECO:0000256" key="3">
    <source>
        <dbReference type="ARBA" id="ARBA00022553"/>
    </source>
</evidence>
<dbReference type="SUPFAM" id="SSF49879">
    <property type="entry name" value="SMAD/FHA domain"/>
    <property type="match status" value="1"/>
</dbReference>
<dbReference type="InterPro" id="IPR036097">
    <property type="entry name" value="HisK_dim/P_sf"/>
</dbReference>
<organism evidence="12 13">
    <name type="scientific">Rubinisphaera brasiliensis (strain ATCC 49424 / DSM 5305 / JCM 21570 / IAM 15109 / NBRC 103401 / IFAM 1448)</name>
    <name type="common">Planctomyces brasiliensis</name>
    <dbReference type="NCBI Taxonomy" id="756272"/>
    <lineage>
        <taxon>Bacteria</taxon>
        <taxon>Pseudomonadati</taxon>
        <taxon>Planctomycetota</taxon>
        <taxon>Planctomycetia</taxon>
        <taxon>Planctomycetales</taxon>
        <taxon>Planctomycetaceae</taxon>
        <taxon>Rubinisphaera</taxon>
    </lineage>
</organism>
<dbReference type="InterPro" id="IPR029016">
    <property type="entry name" value="GAF-like_dom_sf"/>
</dbReference>
<dbReference type="SMART" id="SM00065">
    <property type="entry name" value="GAF"/>
    <property type="match status" value="1"/>
</dbReference>
<gene>
    <name evidence="12" type="ordered locus">Plabr_4049</name>
</gene>
<dbReference type="CDD" id="cd00060">
    <property type="entry name" value="FHA"/>
    <property type="match status" value="1"/>
</dbReference>
<dbReference type="InterPro" id="IPR003594">
    <property type="entry name" value="HATPase_dom"/>
</dbReference>
<keyword evidence="5" id="KW-0547">Nucleotide-binding</keyword>
<dbReference type="eggNOG" id="COG1716">
    <property type="taxonomic scope" value="Bacteria"/>
</dbReference>
<evidence type="ECO:0000259" key="11">
    <source>
        <dbReference type="PROSITE" id="PS50109"/>
    </source>
</evidence>
<evidence type="ECO:0000313" key="12">
    <source>
        <dbReference type="EMBL" id="ADY61626.1"/>
    </source>
</evidence>
<dbReference type="Gene3D" id="2.60.200.20">
    <property type="match status" value="1"/>
</dbReference>
<evidence type="ECO:0000256" key="9">
    <source>
        <dbReference type="SAM" id="MobiDB-lite"/>
    </source>
</evidence>
<dbReference type="Proteomes" id="UP000006860">
    <property type="component" value="Chromosome"/>
</dbReference>
<keyword evidence="4" id="KW-0808">Transferase</keyword>
<sequence>MSQSAATLLVIEGNDQGTRFDVRESMVIGRGSKNPIRILDTEASRVHARIAPREDGWWLEDLNSSNGTFINGQPIEQKRLESGDQIQLGRTLLLFALQEKRTGSSLVSVDLVGGSSQNQHSQIVRTFSPDDLKSSAPQSSEPSHEKLRPADVLRVMGDIAEQAVRPSMTLTDLLERVLRMILQTIHADRGCMLLVDAETGMVVPQATTVRGNGPVVSHADKVALAEQMRMPVSKSIVDYVLKTGQAVRTSDPLHDTRFDPGQSILQAGVREALCVPMQGRLNLLGVIYLDLTDPRHVLGPDAGNQPHLTDEQLRLLTAVARQCALAIENFRYQQSLVDAERLAAIGQTIATLSHHIKNILQGVRGGSYLIDMGLNQDDAELIRKGWGLVEKNQDKIYHLVMDMLTFSKERTPQIELKPLNEVVTDVFELMESRAAECGVKLVFEAEKRIPLSSFDPESLHRAVLNIVTNAIDAAEQSEDEGEVVIVTGYDSSSDSLFVTVKDNGPGIPQDLQERIFNVFESTKGARGTGIGLAVSRKILREHGGDISLTSEPDQGALFKLYWPYSNEAAEAEPSRTMVSE</sequence>
<dbReference type="AlphaFoldDB" id="F0SGM1"/>
<dbReference type="OrthoDB" id="9765274at2"/>
<dbReference type="PROSITE" id="PS50109">
    <property type="entry name" value="HIS_KIN"/>
    <property type="match status" value="1"/>
</dbReference>
<dbReference type="PRINTS" id="PR00344">
    <property type="entry name" value="BCTRLSENSOR"/>
</dbReference>
<keyword evidence="13" id="KW-1185">Reference proteome</keyword>
<dbReference type="PROSITE" id="PS50006">
    <property type="entry name" value="FHA_DOMAIN"/>
    <property type="match status" value="1"/>
</dbReference>
<reference evidence="13" key="1">
    <citation type="submission" date="2011-02" db="EMBL/GenBank/DDBJ databases">
        <title>The complete genome of Planctomyces brasiliensis DSM 5305.</title>
        <authorList>
            <person name="Lucas S."/>
            <person name="Copeland A."/>
            <person name="Lapidus A."/>
            <person name="Bruce D."/>
            <person name="Goodwin L."/>
            <person name="Pitluck S."/>
            <person name="Kyrpides N."/>
            <person name="Mavromatis K."/>
            <person name="Pagani I."/>
            <person name="Ivanova N."/>
            <person name="Ovchinnikova G."/>
            <person name="Lu M."/>
            <person name="Detter J.C."/>
            <person name="Han C."/>
            <person name="Land M."/>
            <person name="Hauser L."/>
            <person name="Markowitz V."/>
            <person name="Cheng J.-F."/>
            <person name="Hugenholtz P."/>
            <person name="Woyke T."/>
            <person name="Wu D."/>
            <person name="Tindall B."/>
            <person name="Pomrenke H.G."/>
            <person name="Brambilla E."/>
            <person name="Klenk H.-P."/>
            <person name="Eisen J.A."/>
        </authorList>
    </citation>
    <scope>NUCLEOTIDE SEQUENCE [LARGE SCALE GENOMIC DNA]</scope>
    <source>
        <strain evidence="13">ATCC 49424 / DSM 5305 / JCM 21570 / NBRC 103401 / IFAM 1448</strain>
    </source>
</reference>
<evidence type="ECO:0000256" key="2">
    <source>
        <dbReference type="ARBA" id="ARBA00012438"/>
    </source>
</evidence>
<dbReference type="STRING" id="756272.Plabr_4049"/>
<evidence type="ECO:0000256" key="5">
    <source>
        <dbReference type="ARBA" id="ARBA00022741"/>
    </source>
</evidence>
<feature type="domain" description="Histidine kinase" evidence="11">
    <location>
        <begin position="351"/>
        <end position="566"/>
    </location>
</feature>
<dbReference type="Pfam" id="PF01590">
    <property type="entry name" value="GAF"/>
    <property type="match status" value="1"/>
</dbReference>
<dbReference type="InterPro" id="IPR004358">
    <property type="entry name" value="Sig_transdc_His_kin-like_C"/>
</dbReference>
<dbReference type="Pfam" id="PF02518">
    <property type="entry name" value="HATPase_c"/>
    <property type="match status" value="1"/>
</dbReference>
<dbReference type="Gene3D" id="3.30.450.40">
    <property type="match status" value="1"/>
</dbReference>
<feature type="region of interest" description="Disordered" evidence="9">
    <location>
        <begin position="128"/>
        <end position="147"/>
    </location>
</feature>
<dbReference type="HOGENOM" id="CLU_033713_0_0_0"/>
<dbReference type="PANTHER" id="PTHR43065">
    <property type="entry name" value="SENSOR HISTIDINE KINASE"/>
    <property type="match status" value="1"/>
</dbReference>
<keyword evidence="6 12" id="KW-0418">Kinase</keyword>
<name>F0SGM1_RUBBR</name>
<dbReference type="eggNOG" id="COG3852">
    <property type="taxonomic scope" value="Bacteria"/>
</dbReference>
<feature type="domain" description="FHA" evidence="10">
    <location>
        <begin position="26"/>
        <end position="75"/>
    </location>
</feature>
<dbReference type="SUPFAM" id="SSF47384">
    <property type="entry name" value="Homodimeric domain of signal transducing histidine kinase"/>
    <property type="match status" value="1"/>
</dbReference>
<dbReference type="CDD" id="cd00075">
    <property type="entry name" value="HATPase"/>
    <property type="match status" value="1"/>
</dbReference>
<dbReference type="Gene3D" id="1.10.287.130">
    <property type="match status" value="1"/>
</dbReference>
<keyword evidence="8" id="KW-0902">Two-component regulatory system</keyword>
<evidence type="ECO:0000313" key="13">
    <source>
        <dbReference type="Proteomes" id="UP000006860"/>
    </source>
</evidence>
<keyword evidence="7" id="KW-0067">ATP-binding</keyword>
<evidence type="ECO:0000256" key="1">
    <source>
        <dbReference type="ARBA" id="ARBA00000085"/>
    </source>
</evidence>
<dbReference type="InterPro" id="IPR036890">
    <property type="entry name" value="HATPase_C_sf"/>
</dbReference>
<dbReference type="Gene3D" id="3.30.565.10">
    <property type="entry name" value="Histidine kinase-like ATPase, C-terminal domain"/>
    <property type="match status" value="1"/>
</dbReference>
<dbReference type="InterPro" id="IPR000253">
    <property type="entry name" value="FHA_dom"/>
</dbReference>
<dbReference type="SMART" id="SM00387">
    <property type="entry name" value="HATPase_c"/>
    <property type="match status" value="1"/>
</dbReference>